<protein>
    <submittedName>
        <fullName evidence="2">PilX N-terminal domain-containing pilus assembly protein</fullName>
    </submittedName>
</protein>
<dbReference type="InterPro" id="IPR025746">
    <property type="entry name" value="PilX_N_dom"/>
</dbReference>
<accession>A0ABV7RH91</accession>
<dbReference type="RefSeq" id="WP_386093706.1">
    <property type="nucleotide sequence ID" value="NZ_JBHRXN010000036.1"/>
</dbReference>
<dbReference type="Proteomes" id="UP001595741">
    <property type="component" value="Unassembled WGS sequence"/>
</dbReference>
<evidence type="ECO:0000313" key="2">
    <source>
        <dbReference type="EMBL" id="MFC3533694.1"/>
    </source>
</evidence>
<organism evidence="2 3">
    <name type="scientific">Vogesella facilis</name>
    <dbReference type="NCBI Taxonomy" id="1655232"/>
    <lineage>
        <taxon>Bacteria</taxon>
        <taxon>Pseudomonadati</taxon>
        <taxon>Pseudomonadota</taxon>
        <taxon>Betaproteobacteria</taxon>
        <taxon>Neisseriales</taxon>
        <taxon>Chromobacteriaceae</taxon>
        <taxon>Vogesella</taxon>
    </lineage>
</organism>
<name>A0ABV7RH91_9NEIS</name>
<reference evidence="3" key="1">
    <citation type="journal article" date="2019" name="Int. J. Syst. Evol. Microbiol.">
        <title>The Global Catalogue of Microorganisms (GCM) 10K type strain sequencing project: providing services to taxonomists for standard genome sequencing and annotation.</title>
        <authorList>
            <consortium name="The Broad Institute Genomics Platform"/>
            <consortium name="The Broad Institute Genome Sequencing Center for Infectious Disease"/>
            <person name="Wu L."/>
            <person name="Ma J."/>
        </authorList>
    </citation>
    <scope>NUCLEOTIDE SEQUENCE [LARGE SCALE GENOMIC DNA]</scope>
    <source>
        <strain evidence="3">KCTC 42742</strain>
    </source>
</reference>
<dbReference type="Pfam" id="PF14341">
    <property type="entry name" value="PilX_N"/>
    <property type="match status" value="1"/>
</dbReference>
<evidence type="ECO:0000313" key="3">
    <source>
        <dbReference type="Proteomes" id="UP001595741"/>
    </source>
</evidence>
<comment type="caution">
    <text evidence="2">The sequence shown here is derived from an EMBL/GenBank/DDBJ whole genome shotgun (WGS) entry which is preliminary data.</text>
</comment>
<sequence length="498" mass="51481">MQRQRGFTTLLVSLILVLLVSLNVIIGARSSTLEVKSANNLYRTEAAFQNAEQGFRTMLAQLNATITATPGVALSNTKLTDSLYTASFCTAASSDCVASSSLPFPFIKSKGIDPTGATRTVSQRVNYSFSAGSPPIMPTLVTDALTALGNISIGGNADVSSVKSGGSVTSSGSGSVGTVTTSDFYQKTLVNGVETDLLAADGSKIKWTTDEFFMHYFGGLCPNTQAAYDLLRATGTATSVQLAQQAGYCKAEVKATVTARSDGYICPSDCSNASLSAAYASGARLMWLTSGGMKINANVVLGSTADPVIIFVMESGTVQINGTSKIYGVVYVDVPEISSTVTNVTSTTTCNCTAKTTRISKKGNEIQWSSPSYEPTTATQWCTIAACKDASSALKCTPSMPSSTAVGSSSTCTYNITVDVGDLSTPGQTQVVIEVLGTWDNSGGGNALIEGAALTSGNYATTGGIEIVKNTGIVTKFEAGTPGVNSLSTSSSGWSDMN</sequence>
<keyword evidence="3" id="KW-1185">Reference proteome</keyword>
<dbReference type="EMBL" id="JBHRXN010000036">
    <property type="protein sequence ID" value="MFC3533694.1"/>
    <property type="molecule type" value="Genomic_DNA"/>
</dbReference>
<gene>
    <name evidence="2" type="ORF">ACFOLG_16105</name>
</gene>
<proteinExistence type="predicted"/>
<feature type="domain" description="Type 4 fimbrial biogenesis protein PilX N-terminal" evidence="1">
    <location>
        <begin position="5"/>
        <end position="56"/>
    </location>
</feature>
<evidence type="ECO:0000259" key="1">
    <source>
        <dbReference type="Pfam" id="PF14341"/>
    </source>
</evidence>